<dbReference type="GO" id="GO:0016747">
    <property type="term" value="F:acyltransferase activity, transferring groups other than amino-acyl groups"/>
    <property type="evidence" value="ECO:0007669"/>
    <property type="project" value="InterPro"/>
</dbReference>
<keyword evidence="2" id="KW-0012">Acyltransferase</keyword>
<dbReference type="CDD" id="cd04301">
    <property type="entry name" value="NAT_SF"/>
    <property type="match status" value="1"/>
</dbReference>
<feature type="domain" description="N-acetyltransferase" evidence="3">
    <location>
        <begin position="1"/>
        <end position="158"/>
    </location>
</feature>
<accession>A0A3S8RLU4</accession>
<dbReference type="RefSeq" id="WP_125164066.1">
    <property type="nucleotide sequence ID" value="NZ_CP034234.1"/>
</dbReference>
<protein>
    <submittedName>
        <fullName evidence="4">N-acetyltransferase</fullName>
    </submittedName>
</protein>
<dbReference type="SUPFAM" id="SSF55729">
    <property type="entry name" value="Acyl-CoA N-acyltransferases (Nat)"/>
    <property type="match status" value="1"/>
</dbReference>
<keyword evidence="1 4" id="KW-0808">Transferase</keyword>
<name>A0A3S8RLU4_9FIRM</name>
<dbReference type="InterPro" id="IPR000182">
    <property type="entry name" value="GNAT_dom"/>
</dbReference>
<evidence type="ECO:0000256" key="2">
    <source>
        <dbReference type="ARBA" id="ARBA00023315"/>
    </source>
</evidence>
<dbReference type="PROSITE" id="PS51186">
    <property type="entry name" value="GNAT"/>
    <property type="match status" value="1"/>
</dbReference>
<evidence type="ECO:0000259" key="3">
    <source>
        <dbReference type="PROSITE" id="PS51186"/>
    </source>
</evidence>
<reference evidence="4 5" key="1">
    <citation type="journal article" date="2020" name="Int. J. Syst. Evol. Microbiol.">
        <title>Description of Erysipelothrix piscisicarius sp. nov., an emergent fish pathogen, and assessment of virulence using a tiger barb (Puntigrus tetrazona) infection model.</title>
        <authorList>
            <person name="Pomaranski E.K."/>
            <person name="Griffin M.J."/>
            <person name="Camus A.C."/>
            <person name="Armwood A.R."/>
            <person name="Shelley J."/>
            <person name="Waldbieser G.C."/>
            <person name="LaFrentz B.R."/>
            <person name="Garcia J.C."/>
            <person name="Yanong R."/>
            <person name="Soto E."/>
        </authorList>
    </citation>
    <scope>NUCLEOTIDE SEQUENCE [LARGE SCALE GENOMIC DNA]</scope>
    <source>
        <strain evidence="4 5">15TAL0474</strain>
    </source>
</reference>
<dbReference type="PANTHER" id="PTHR43877:SF2">
    <property type="entry name" value="AMINOALKYLPHOSPHONATE N-ACETYLTRANSFERASE-RELATED"/>
    <property type="match status" value="1"/>
</dbReference>
<dbReference type="PANTHER" id="PTHR43877">
    <property type="entry name" value="AMINOALKYLPHOSPHONATE N-ACETYLTRANSFERASE-RELATED-RELATED"/>
    <property type="match status" value="1"/>
</dbReference>
<keyword evidence="5" id="KW-1185">Reference proteome</keyword>
<dbReference type="Pfam" id="PF13673">
    <property type="entry name" value="Acetyltransf_10"/>
    <property type="match status" value="1"/>
</dbReference>
<dbReference type="InterPro" id="IPR016181">
    <property type="entry name" value="Acyl_CoA_acyltransferase"/>
</dbReference>
<dbReference type="InterPro" id="IPR050832">
    <property type="entry name" value="Bact_Acetyltransf"/>
</dbReference>
<dbReference type="KEGG" id="eri:EEI45_02820"/>
<evidence type="ECO:0000313" key="4">
    <source>
        <dbReference type="EMBL" id="AZK43857.1"/>
    </source>
</evidence>
<sequence>MIRLATPDDLEAIRLIASITWKEAYKDLIPLDIINRFIEDAYAPTVLERRIETTKLVVAVQDDYIVGFGNYEIRDNDLYIVALYVLPTHQRAGVGSELLAYIEASVPDTIDQAYVDVENGNVSAESFYKKYGFVQKICIPDTLYGYPLKALRMVYEVKR</sequence>
<dbReference type="AlphaFoldDB" id="A0A3S8RLU4"/>
<evidence type="ECO:0000256" key="1">
    <source>
        <dbReference type="ARBA" id="ARBA00022679"/>
    </source>
</evidence>
<evidence type="ECO:0000313" key="5">
    <source>
        <dbReference type="Proteomes" id="UP000278804"/>
    </source>
</evidence>
<dbReference type="Proteomes" id="UP000278804">
    <property type="component" value="Chromosome"/>
</dbReference>
<proteinExistence type="predicted"/>
<gene>
    <name evidence="4" type="ORF">EEI45_02820</name>
</gene>
<dbReference type="Gene3D" id="3.40.630.30">
    <property type="match status" value="1"/>
</dbReference>
<organism evidence="4 5">
    <name type="scientific">Erysipelothrix piscisicarius</name>
    <dbReference type="NCBI Taxonomy" id="2485784"/>
    <lineage>
        <taxon>Bacteria</taxon>
        <taxon>Bacillati</taxon>
        <taxon>Bacillota</taxon>
        <taxon>Erysipelotrichia</taxon>
        <taxon>Erysipelotrichales</taxon>
        <taxon>Erysipelotrichaceae</taxon>
        <taxon>Erysipelothrix</taxon>
    </lineage>
</organism>
<dbReference type="EMBL" id="CP034234">
    <property type="protein sequence ID" value="AZK43857.1"/>
    <property type="molecule type" value="Genomic_DNA"/>
</dbReference>